<evidence type="ECO:0000313" key="2">
    <source>
        <dbReference type="WBParaSite" id="nRc.2.0.1.t06002-RA"/>
    </source>
</evidence>
<proteinExistence type="predicted"/>
<dbReference type="Proteomes" id="UP000887565">
    <property type="component" value="Unplaced"/>
</dbReference>
<accession>A0A915HWR6</accession>
<dbReference type="WBParaSite" id="nRc.2.0.1.t06002-RA">
    <property type="protein sequence ID" value="nRc.2.0.1.t06002-RA"/>
    <property type="gene ID" value="nRc.2.0.1.g06002"/>
</dbReference>
<sequence length="132" mass="14731">MEAVSTWAKFAGLDRAFSCSSNTCSPSYSTKGQLAPGIKIFKANPNSNKPKLKRLLKGSYAIMQSTARLQNNSKPKVTLENPLLRAKQSTFGTFNSQHSFRQFSRLLDTLNIRYVLGTGTGRRAQSKDRREI</sequence>
<protein>
    <submittedName>
        <fullName evidence="2">Uncharacterized protein</fullName>
    </submittedName>
</protein>
<evidence type="ECO:0000313" key="1">
    <source>
        <dbReference type="Proteomes" id="UP000887565"/>
    </source>
</evidence>
<keyword evidence="1" id="KW-1185">Reference proteome</keyword>
<dbReference type="AlphaFoldDB" id="A0A915HWR6"/>
<reference evidence="2" key="1">
    <citation type="submission" date="2022-11" db="UniProtKB">
        <authorList>
            <consortium name="WormBaseParasite"/>
        </authorList>
    </citation>
    <scope>IDENTIFICATION</scope>
</reference>
<name>A0A915HWR6_ROMCU</name>
<organism evidence="1 2">
    <name type="scientific">Romanomermis culicivorax</name>
    <name type="common">Nematode worm</name>
    <dbReference type="NCBI Taxonomy" id="13658"/>
    <lineage>
        <taxon>Eukaryota</taxon>
        <taxon>Metazoa</taxon>
        <taxon>Ecdysozoa</taxon>
        <taxon>Nematoda</taxon>
        <taxon>Enoplea</taxon>
        <taxon>Dorylaimia</taxon>
        <taxon>Mermithida</taxon>
        <taxon>Mermithoidea</taxon>
        <taxon>Mermithidae</taxon>
        <taxon>Romanomermis</taxon>
    </lineage>
</organism>